<evidence type="ECO:0000256" key="1">
    <source>
        <dbReference type="ARBA" id="ARBA00006765"/>
    </source>
</evidence>
<sequence length="532" mass="60267">MELTLKLGLAAINQIAPFWQALMEGETQDVGGFEPDFTDEDFAEINAIINLAATSNFEEISEFYESSEGVNYADNARDSDESCFNEAWQRLQVDYKEKEYVCNYIKNTWLPFKEKFVKAWTGNHLHFGNRVTSRAEGAHAMLKRYLTVSTGNFHEELVTHVSIFALSELLKQYELAASSLLDPCRIQFSNTMGLPCAHFMQNMRGEPLLLSDIHPQWRIDIRSFNMDSGVNTNVSDIESLLKKFHEKYKCMPLGQREDSQKQIAQLINAEIPLTLEPTIQPHKGRASGSKKRKGDSSTTRDPSAFEMVEKARKCSVCHHVGHNRSTCQRYMPRALAAPDTEHPYGTPGHKHHGLSVLQQHAAFFDMDDNGIIYPWETYSGFRALGFNPIASLVMAIAINGALSYPTLPGWIPSPFLPIYIANLHKSKHASDSGTYDTEGRYMPVNFENIFSKYAWTVPDKLSFGELWAMTEGNREAFDLFGWIASKVEWGTLYVLARDEEGFLSKEAIRRCYDGSLFEYCAKMQMGDEAKLG</sequence>
<keyword evidence="4" id="KW-1185">Reference proteome</keyword>
<dbReference type="Proteomes" id="UP000823749">
    <property type="component" value="Chromosome 4"/>
</dbReference>
<gene>
    <name evidence="3" type="ORF">RHGRI_011907</name>
</gene>
<name>A0AAV6KNY0_9ERIC</name>
<evidence type="ECO:0000256" key="2">
    <source>
        <dbReference type="SAM" id="MobiDB-lite"/>
    </source>
</evidence>
<dbReference type="Pfam" id="PF05042">
    <property type="entry name" value="Caleosin"/>
    <property type="match status" value="1"/>
</dbReference>
<dbReference type="EMBL" id="JACTNZ010000004">
    <property type="protein sequence ID" value="KAG5554205.1"/>
    <property type="molecule type" value="Genomic_DNA"/>
</dbReference>
<dbReference type="InterPro" id="IPR007736">
    <property type="entry name" value="Caleosin-related"/>
</dbReference>
<comment type="similarity">
    <text evidence="1">Belongs to the caleosin family.</text>
</comment>
<dbReference type="GO" id="GO:0004497">
    <property type="term" value="F:monooxygenase activity"/>
    <property type="evidence" value="ECO:0007669"/>
    <property type="project" value="TreeGrafter"/>
</dbReference>
<dbReference type="AlphaFoldDB" id="A0AAV6KNY0"/>
<comment type="caution">
    <text evidence="3">The sequence shown here is derived from an EMBL/GenBank/DDBJ whole genome shotgun (WGS) entry which is preliminary data.</text>
</comment>
<organism evidence="3 4">
    <name type="scientific">Rhododendron griersonianum</name>
    <dbReference type="NCBI Taxonomy" id="479676"/>
    <lineage>
        <taxon>Eukaryota</taxon>
        <taxon>Viridiplantae</taxon>
        <taxon>Streptophyta</taxon>
        <taxon>Embryophyta</taxon>
        <taxon>Tracheophyta</taxon>
        <taxon>Spermatophyta</taxon>
        <taxon>Magnoliopsida</taxon>
        <taxon>eudicotyledons</taxon>
        <taxon>Gunneridae</taxon>
        <taxon>Pentapetalae</taxon>
        <taxon>asterids</taxon>
        <taxon>Ericales</taxon>
        <taxon>Ericaceae</taxon>
        <taxon>Ericoideae</taxon>
        <taxon>Rhodoreae</taxon>
        <taxon>Rhododendron</taxon>
    </lineage>
</organism>
<protein>
    <recommendedName>
        <fullName evidence="5">Caleosin</fullName>
    </recommendedName>
</protein>
<evidence type="ECO:0008006" key="5">
    <source>
        <dbReference type="Google" id="ProtNLM"/>
    </source>
</evidence>
<feature type="region of interest" description="Disordered" evidence="2">
    <location>
        <begin position="275"/>
        <end position="304"/>
    </location>
</feature>
<reference evidence="3" key="1">
    <citation type="submission" date="2020-08" db="EMBL/GenBank/DDBJ databases">
        <title>Plant Genome Project.</title>
        <authorList>
            <person name="Zhang R.-G."/>
        </authorList>
    </citation>
    <scope>NUCLEOTIDE SEQUENCE</scope>
    <source>
        <strain evidence="3">WSP0</strain>
        <tissue evidence="3">Leaf</tissue>
    </source>
</reference>
<dbReference type="PANTHER" id="PTHR31495:SF50">
    <property type="entry name" value="PEROXYGENASE 1"/>
    <property type="match status" value="1"/>
</dbReference>
<accession>A0AAV6KNY0</accession>
<dbReference type="GO" id="GO:0005509">
    <property type="term" value="F:calcium ion binding"/>
    <property type="evidence" value="ECO:0007669"/>
    <property type="project" value="TreeGrafter"/>
</dbReference>
<evidence type="ECO:0000313" key="3">
    <source>
        <dbReference type="EMBL" id="KAG5554205.1"/>
    </source>
</evidence>
<proteinExistence type="inferred from homology"/>
<dbReference type="PANTHER" id="PTHR31495">
    <property type="entry name" value="PEROXYGENASE 3-RELATED"/>
    <property type="match status" value="1"/>
</dbReference>
<feature type="compositionally biased region" description="Basic residues" evidence="2">
    <location>
        <begin position="282"/>
        <end position="293"/>
    </location>
</feature>
<evidence type="ECO:0000313" key="4">
    <source>
        <dbReference type="Proteomes" id="UP000823749"/>
    </source>
</evidence>